<dbReference type="EMBL" id="JACWUN010000007">
    <property type="protein sequence ID" value="MBD1400523.1"/>
    <property type="molecule type" value="Genomic_DNA"/>
</dbReference>
<reference evidence="3" key="1">
    <citation type="submission" date="2020-09" db="EMBL/GenBank/DDBJ databases">
        <title>Pelobacter alkaliphilus sp. nov., a novel anaerobic arsenate-reducing bacterium from terrestrial mud volcano.</title>
        <authorList>
            <person name="Khomyakova M.A."/>
            <person name="Merkel A.Y."/>
            <person name="Slobodkin A.I."/>
        </authorList>
    </citation>
    <scope>NUCLEOTIDE SEQUENCE</scope>
    <source>
        <strain evidence="3">M08fum</strain>
    </source>
</reference>
<dbReference type="SMART" id="SM00028">
    <property type="entry name" value="TPR"/>
    <property type="match status" value="2"/>
</dbReference>
<protein>
    <submittedName>
        <fullName evidence="3">PA2778 family cysteine peptidase</fullName>
    </submittedName>
</protein>
<feature type="repeat" description="TPR" evidence="1">
    <location>
        <begin position="234"/>
        <end position="267"/>
    </location>
</feature>
<evidence type="ECO:0000259" key="2">
    <source>
        <dbReference type="Pfam" id="PF13529"/>
    </source>
</evidence>
<dbReference type="InterPro" id="IPR019734">
    <property type="entry name" value="TPR_rpt"/>
</dbReference>
<dbReference type="RefSeq" id="WP_191155123.1">
    <property type="nucleotide sequence ID" value="NZ_JACWUN010000007.1"/>
</dbReference>
<dbReference type="AlphaFoldDB" id="A0A8J6QR13"/>
<dbReference type="InterPro" id="IPR011990">
    <property type="entry name" value="TPR-like_helical_dom_sf"/>
</dbReference>
<sequence length="320" mass="35149">MLERSLKSAGRRWLACAFFGSFILIASGCSSYQYPHALRPEPQRLHLSEAPFFAQQEYQCGPAALAMLLAWNGHDVFLPQLEGQVYSPELQGSLQPSIVAAARRQGYLAYPLSGWSELVAELKGGQPVMILQNLGLSWYPRWHYAVVIGYDQGEKRVRLHSGVYPGMEMSMGVFERTWRRADYWGLVVVPPSVLPSSATEIAYLTAVVGLERARQFSAATTAYLTATKAWPDSFVAWIGAGNSSYQAGDTATAIRSFRQAAALRPDDGIPLNNLALVLAQAGRRTEALAVIDQAIAQGGDRQEVFRQTRQKIVADSAPIN</sequence>
<dbReference type="Pfam" id="PF13432">
    <property type="entry name" value="TPR_16"/>
    <property type="match status" value="1"/>
</dbReference>
<name>A0A8J6QR13_9BACT</name>
<dbReference type="Gene3D" id="1.25.40.10">
    <property type="entry name" value="Tetratricopeptide repeat domain"/>
    <property type="match status" value="1"/>
</dbReference>
<dbReference type="Pfam" id="PF13529">
    <property type="entry name" value="Peptidase_C39_2"/>
    <property type="match status" value="1"/>
</dbReference>
<proteinExistence type="predicted"/>
<dbReference type="InterPro" id="IPR039563">
    <property type="entry name" value="Peptidase_C39_single_dom"/>
</dbReference>
<evidence type="ECO:0000313" key="4">
    <source>
        <dbReference type="Proteomes" id="UP000632828"/>
    </source>
</evidence>
<dbReference type="InterPro" id="IPR039564">
    <property type="entry name" value="Peptidase_C39-like"/>
</dbReference>
<dbReference type="NCBIfam" id="NF033920">
    <property type="entry name" value="C39_PA2778_fam"/>
    <property type="match status" value="1"/>
</dbReference>
<dbReference type="CDD" id="cd02549">
    <property type="entry name" value="Peptidase_C39A"/>
    <property type="match status" value="1"/>
</dbReference>
<evidence type="ECO:0000313" key="3">
    <source>
        <dbReference type="EMBL" id="MBD1400523.1"/>
    </source>
</evidence>
<dbReference type="SUPFAM" id="SSF48452">
    <property type="entry name" value="TPR-like"/>
    <property type="match status" value="1"/>
</dbReference>
<dbReference type="PROSITE" id="PS50005">
    <property type="entry name" value="TPR"/>
    <property type="match status" value="1"/>
</dbReference>
<gene>
    <name evidence="3" type="ORF">ICT70_07550</name>
</gene>
<dbReference type="PROSITE" id="PS51257">
    <property type="entry name" value="PROKAR_LIPOPROTEIN"/>
    <property type="match status" value="1"/>
</dbReference>
<dbReference type="Proteomes" id="UP000632828">
    <property type="component" value="Unassembled WGS sequence"/>
</dbReference>
<keyword evidence="1" id="KW-0802">TPR repeat</keyword>
<accession>A0A8J6QR13</accession>
<comment type="caution">
    <text evidence="3">The sequence shown here is derived from an EMBL/GenBank/DDBJ whole genome shotgun (WGS) entry which is preliminary data.</text>
</comment>
<evidence type="ECO:0000256" key="1">
    <source>
        <dbReference type="PROSITE-ProRule" id="PRU00339"/>
    </source>
</evidence>
<keyword evidence="4" id="KW-1185">Reference proteome</keyword>
<feature type="domain" description="Peptidase C39-like" evidence="2">
    <location>
        <begin position="50"/>
        <end position="159"/>
    </location>
</feature>
<organism evidence="3 4">
    <name type="scientific">Pelovirga terrestris</name>
    <dbReference type="NCBI Taxonomy" id="2771352"/>
    <lineage>
        <taxon>Bacteria</taxon>
        <taxon>Pseudomonadati</taxon>
        <taxon>Thermodesulfobacteriota</taxon>
        <taxon>Desulfuromonadia</taxon>
        <taxon>Geobacterales</taxon>
        <taxon>Geobacteraceae</taxon>
        <taxon>Pelovirga</taxon>
    </lineage>
</organism>
<dbReference type="Gene3D" id="3.90.70.10">
    <property type="entry name" value="Cysteine proteinases"/>
    <property type="match status" value="1"/>
</dbReference>